<dbReference type="Proteomes" id="UP000560131">
    <property type="component" value="Unassembled WGS sequence"/>
</dbReference>
<evidence type="ECO:0000256" key="3">
    <source>
        <dbReference type="ARBA" id="ARBA00022989"/>
    </source>
</evidence>
<sequence length="287" mass="30313">MRFKGRAAAMVVAAVAMPAIGKDAPRLARPAQALDLGRWFGADNYPPSAIRAREQGRVIAIVSVDATGHPTACRIDVSTGSPALDDGTCHIALTKGRFEPARDAKGRAIAAETILPVRWVLPEDGDDRLSSGPNDFTSIMTIGADDTIIGCEMIVDGKPQPADIPRCGGEGFDPAGVRASLKVVGSFRMRSDSAVRNGDTPPPLPVAPVAGRRLSLHEAREAIDAEGVPTNCTLTLSGEWAEGWKAHPVPTPCDVAQRFVPVRDKDGVAKPAQILVARWVTLLPPAN</sequence>
<reference evidence="6 7" key="1">
    <citation type="submission" date="2020-08" db="EMBL/GenBank/DDBJ databases">
        <title>Genomic Encyclopedia of Type Strains, Phase IV (KMG-IV): sequencing the most valuable type-strain genomes for metagenomic binning, comparative biology and taxonomic classification.</title>
        <authorList>
            <person name="Goeker M."/>
        </authorList>
    </citation>
    <scope>NUCLEOTIDE SEQUENCE [LARGE SCALE GENOMIC DNA]</scope>
    <source>
        <strain evidence="6 7">DSM 101535</strain>
    </source>
</reference>
<evidence type="ECO:0000256" key="1">
    <source>
        <dbReference type="ARBA" id="ARBA00004167"/>
    </source>
</evidence>
<proteinExistence type="predicted"/>
<keyword evidence="2" id="KW-0812">Transmembrane</keyword>
<organism evidence="6 7">
    <name type="scientific">Sphingomonas endophytica</name>
    <dbReference type="NCBI Taxonomy" id="869719"/>
    <lineage>
        <taxon>Bacteria</taxon>
        <taxon>Pseudomonadati</taxon>
        <taxon>Pseudomonadota</taxon>
        <taxon>Alphaproteobacteria</taxon>
        <taxon>Sphingomonadales</taxon>
        <taxon>Sphingomonadaceae</taxon>
        <taxon>Sphingomonas</taxon>
    </lineage>
</organism>
<evidence type="ECO:0000256" key="2">
    <source>
        <dbReference type="ARBA" id="ARBA00022692"/>
    </source>
</evidence>
<evidence type="ECO:0000259" key="5">
    <source>
        <dbReference type="PROSITE" id="PS52015"/>
    </source>
</evidence>
<evidence type="ECO:0000313" key="7">
    <source>
        <dbReference type="Proteomes" id="UP000560131"/>
    </source>
</evidence>
<feature type="domain" description="TonB C-terminal" evidence="5">
    <location>
        <begin position="30"/>
        <end position="128"/>
    </location>
</feature>
<dbReference type="Pfam" id="PF03544">
    <property type="entry name" value="TonB_C"/>
    <property type="match status" value="1"/>
</dbReference>
<dbReference type="PROSITE" id="PS52015">
    <property type="entry name" value="TONB_CTD"/>
    <property type="match status" value="1"/>
</dbReference>
<protein>
    <submittedName>
        <fullName evidence="6">TonB family protein</fullName>
    </submittedName>
</protein>
<name>A0ABR6NBG6_9SPHN</name>
<keyword evidence="4" id="KW-0472">Membrane</keyword>
<evidence type="ECO:0000256" key="4">
    <source>
        <dbReference type="ARBA" id="ARBA00023136"/>
    </source>
</evidence>
<dbReference type="InterPro" id="IPR006260">
    <property type="entry name" value="TonB/TolA_C"/>
</dbReference>
<dbReference type="EMBL" id="JACIJN010000010">
    <property type="protein sequence ID" value="MBB5727077.1"/>
    <property type="molecule type" value="Genomic_DNA"/>
</dbReference>
<comment type="caution">
    <text evidence="6">The sequence shown here is derived from an EMBL/GenBank/DDBJ whole genome shotgun (WGS) entry which is preliminary data.</text>
</comment>
<evidence type="ECO:0000313" key="6">
    <source>
        <dbReference type="EMBL" id="MBB5727077.1"/>
    </source>
</evidence>
<dbReference type="InterPro" id="IPR037682">
    <property type="entry name" value="TonB_C"/>
</dbReference>
<accession>A0ABR6NBG6</accession>
<gene>
    <name evidence="6" type="ORF">FHS97_003028</name>
</gene>
<dbReference type="Gene3D" id="3.30.1150.10">
    <property type="match status" value="1"/>
</dbReference>
<keyword evidence="3" id="KW-1133">Transmembrane helix</keyword>
<dbReference type="NCBIfam" id="TIGR01352">
    <property type="entry name" value="tonB_Cterm"/>
    <property type="match status" value="1"/>
</dbReference>
<dbReference type="SUPFAM" id="SSF74653">
    <property type="entry name" value="TolA/TonB C-terminal domain"/>
    <property type="match status" value="1"/>
</dbReference>
<comment type="subcellular location">
    <subcellularLocation>
        <location evidence="1">Membrane</location>
        <topology evidence="1">Single-pass membrane protein</topology>
    </subcellularLocation>
</comment>
<keyword evidence="7" id="KW-1185">Reference proteome</keyword>
<dbReference type="RefSeq" id="WP_184039659.1">
    <property type="nucleotide sequence ID" value="NZ_BAABAR010000008.1"/>
</dbReference>